<dbReference type="Proteomes" id="UP000321832">
    <property type="component" value="Unassembled WGS sequence"/>
</dbReference>
<evidence type="ECO:0000256" key="2">
    <source>
        <dbReference type="PROSITE-ProRule" id="PRU00110"/>
    </source>
</evidence>
<dbReference type="Pfam" id="PF01627">
    <property type="entry name" value="Hpt"/>
    <property type="match status" value="1"/>
</dbReference>
<evidence type="ECO:0000256" key="1">
    <source>
        <dbReference type="ARBA" id="ARBA00023012"/>
    </source>
</evidence>
<keyword evidence="1" id="KW-0902">Two-component regulatory system</keyword>
<organism evidence="4 5">
    <name type="scientific">Piscinibacter aquaticus</name>
    <dbReference type="NCBI Taxonomy" id="392597"/>
    <lineage>
        <taxon>Bacteria</taxon>
        <taxon>Pseudomonadati</taxon>
        <taxon>Pseudomonadota</taxon>
        <taxon>Betaproteobacteria</taxon>
        <taxon>Burkholderiales</taxon>
        <taxon>Sphaerotilaceae</taxon>
        <taxon>Piscinibacter</taxon>
    </lineage>
</organism>
<dbReference type="GO" id="GO:0004672">
    <property type="term" value="F:protein kinase activity"/>
    <property type="evidence" value="ECO:0007669"/>
    <property type="project" value="UniProtKB-ARBA"/>
</dbReference>
<comment type="caution">
    <text evidence="4">The sequence shown here is derived from an EMBL/GenBank/DDBJ whole genome shotgun (WGS) entry which is preliminary data.</text>
</comment>
<dbReference type="GO" id="GO:0000160">
    <property type="term" value="P:phosphorelay signal transduction system"/>
    <property type="evidence" value="ECO:0007669"/>
    <property type="project" value="UniProtKB-KW"/>
</dbReference>
<dbReference type="InterPro" id="IPR036641">
    <property type="entry name" value="HPT_dom_sf"/>
</dbReference>
<proteinExistence type="predicted"/>
<keyword evidence="5" id="KW-1185">Reference proteome</keyword>
<sequence>MSRSRWRTSPAGWTARAGRLHNLKGSAGTLGAKSVERLAAQAEQACRAGDATRAGNLVALLAAQLQALSRHADEFIVEHERDPASAAVPLDGDLDPRDLAPLIDQLRSSDLSALQRFAEWAPELRRQLGREAYAALREQMDNLQFAEVAAALTAQLLLQPAAGAG</sequence>
<dbReference type="SUPFAM" id="SSF47226">
    <property type="entry name" value="Histidine-containing phosphotransfer domain, HPT domain"/>
    <property type="match status" value="1"/>
</dbReference>
<evidence type="ECO:0000313" key="5">
    <source>
        <dbReference type="Proteomes" id="UP000321832"/>
    </source>
</evidence>
<accession>A0A5C6TY35</accession>
<dbReference type="InterPro" id="IPR008207">
    <property type="entry name" value="Sig_transdc_His_kin_Hpt_dom"/>
</dbReference>
<dbReference type="Gene3D" id="1.20.120.160">
    <property type="entry name" value="HPT domain"/>
    <property type="match status" value="1"/>
</dbReference>
<keyword evidence="2" id="KW-0597">Phosphoprotein</keyword>
<feature type="modified residue" description="Phosphohistidine" evidence="2">
    <location>
        <position position="21"/>
    </location>
</feature>
<evidence type="ECO:0000313" key="4">
    <source>
        <dbReference type="EMBL" id="TXC65514.1"/>
    </source>
</evidence>
<dbReference type="PROSITE" id="PS50894">
    <property type="entry name" value="HPT"/>
    <property type="match status" value="1"/>
</dbReference>
<name>A0A5C6TY35_9BURK</name>
<protein>
    <submittedName>
        <fullName evidence="4">Hpt domain-containing protein</fullName>
    </submittedName>
</protein>
<dbReference type="EMBL" id="VOPW01000001">
    <property type="protein sequence ID" value="TXC65514.1"/>
    <property type="molecule type" value="Genomic_DNA"/>
</dbReference>
<evidence type="ECO:0000259" key="3">
    <source>
        <dbReference type="PROSITE" id="PS50894"/>
    </source>
</evidence>
<reference evidence="4 5" key="1">
    <citation type="submission" date="2019-08" db="EMBL/GenBank/DDBJ databases">
        <authorList>
            <person name="Khan S.A."/>
            <person name="Jeon C.O."/>
            <person name="Jeong S.E."/>
        </authorList>
    </citation>
    <scope>NUCLEOTIDE SEQUENCE [LARGE SCALE GENOMIC DNA]</scope>
    <source>
        <strain evidence="5">IMCC1728</strain>
    </source>
</reference>
<gene>
    <name evidence="4" type="ORF">FSC37_03580</name>
</gene>
<dbReference type="AlphaFoldDB" id="A0A5C6TY35"/>
<feature type="domain" description="HPt" evidence="3">
    <location>
        <begin position="1"/>
        <end position="75"/>
    </location>
</feature>